<dbReference type="GO" id="GO:0008270">
    <property type="term" value="F:zinc ion binding"/>
    <property type="evidence" value="ECO:0007669"/>
    <property type="project" value="TreeGrafter"/>
</dbReference>
<keyword evidence="12" id="KW-1185">Reference proteome</keyword>
<dbReference type="OrthoDB" id="4966at2759"/>
<organism evidence="11">
    <name type="scientific">Oppiella nova</name>
    <dbReference type="NCBI Taxonomy" id="334625"/>
    <lineage>
        <taxon>Eukaryota</taxon>
        <taxon>Metazoa</taxon>
        <taxon>Ecdysozoa</taxon>
        <taxon>Arthropoda</taxon>
        <taxon>Chelicerata</taxon>
        <taxon>Arachnida</taxon>
        <taxon>Acari</taxon>
        <taxon>Acariformes</taxon>
        <taxon>Sarcoptiformes</taxon>
        <taxon>Oribatida</taxon>
        <taxon>Brachypylina</taxon>
        <taxon>Oppioidea</taxon>
        <taxon>Oppiidae</taxon>
        <taxon>Oppiella</taxon>
    </lineage>
</organism>
<reference evidence="11" key="1">
    <citation type="submission" date="2020-11" db="EMBL/GenBank/DDBJ databases">
        <authorList>
            <person name="Tran Van P."/>
        </authorList>
    </citation>
    <scope>NUCLEOTIDE SEQUENCE</scope>
</reference>
<dbReference type="InterPro" id="IPR018234">
    <property type="entry name" value="GTP_CycHdrlase_I_CS"/>
</dbReference>
<evidence type="ECO:0000256" key="2">
    <source>
        <dbReference type="ARBA" id="ARBA00008085"/>
    </source>
</evidence>
<dbReference type="GO" id="GO:0005525">
    <property type="term" value="F:GTP binding"/>
    <property type="evidence" value="ECO:0007669"/>
    <property type="project" value="UniProtKB-KW"/>
</dbReference>
<keyword evidence="6" id="KW-0378">Hydrolase</keyword>
<proteinExistence type="inferred from homology"/>
<dbReference type="InterPro" id="IPR020602">
    <property type="entry name" value="GTP_CycHdrlase_I_dom"/>
</dbReference>
<dbReference type="InterPro" id="IPR043133">
    <property type="entry name" value="GTP-CH-I_C/QueF"/>
</dbReference>
<dbReference type="InterPro" id="IPR001474">
    <property type="entry name" value="GTP_CycHdrlase_I"/>
</dbReference>
<dbReference type="InterPro" id="IPR043134">
    <property type="entry name" value="GTP-CH-I_N"/>
</dbReference>
<dbReference type="PROSITE" id="PS00859">
    <property type="entry name" value="GTP_CYCLOHYDROL_1_1"/>
    <property type="match status" value="1"/>
</dbReference>
<dbReference type="EMBL" id="CAJPVJ010014933">
    <property type="protein sequence ID" value="CAG2175599.1"/>
    <property type="molecule type" value="Genomic_DNA"/>
</dbReference>
<dbReference type="FunFam" id="3.30.1130.10:FF:000012">
    <property type="entry name" value="GTP cyclohydrolase 1"/>
    <property type="match status" value="1"/>
</dbReference>
<dbReference type="GO" id="GO:0006729">
    <property type="term" value="P:tetrahydrobiopterin biosynthetic process"/>
    <property type="evidence" value="ECO:0007669"/>
    <property type="project" value="UniProtKB-KW"/>
</dbReference>
<dbReference type="UniPathway" id="UPA00848">
    <property type="reaction ID" value="UER00151"/>
</dbReference>
<dbReference type="EC" id="3.5.4.16" evidence="3"/>
<evidence type="ECO:0000256" key="7">
    <source>
        <dbReference type="ARBA" id="ARBA00023007"/>
    </source>
</evidence>
<feature type="domain" description="GTP cyclohydrolase I" evidence="10">
    <location>
        <begin position="45"/>
        <end position="221"/>
    </location>
</feature>
<dbReference type="NCBIfam" id="NF006825">
    <property type="entry name" value="PRK09347.1-2"/>
    <property type="match status" value="1"/>
</dbReference>
<comment type="similarity">
    <text evidence="2">Belongs to the GTP cyclohydrolase I family.</text>
</comment>
<accession>A0A7R9ME68</accession>
<dbReference type="EMBL" id="OC929758">
    <property type="protein sequence ID" value="CAD7658413.1"/>
    <property type="molecule type" value="Genomic_DNA"/>
</dbReference>
<evidence type="ECO:0000256" key="5">
    <source>
        <dbReference type="ARBA" id="ARBA00022741"/>
    </source>
</evidence>
<dbReference type="AlphaFoldDB" id="A0A7R9ME68"/>
<evidence type="ECO:0000256" key="3">
    <source>
        <dbReference type="ARBA" id="ARBA00012715"/>
    </source>
</evidence>
<comment type="pathway">
    <text evidence="1">Cofactor biosynthesis; 7,8-dihydroneopterin triphosphate biosynthesis; 7,8-dihydroneopterin triphosphate from GTP: step 1/1.</text>
</comment>
<dbReference type="Gene3D" id="1.10.286.10">
    <property type="match status" value="1"/>
</dbReference>
<dbReference type="HAMAP" id="MF_00223">
    <property type="entry name" value="FolE"/>
    <property type="match status" value="1"/>
</dbReference>
<dbReference type="CDD" id="cd00642">
    <property type="entry name" value="GTP_cyclohydro1"/>
    <property type="match status" value="1"/>
</dbReference>
<dbReference type="Pfam" id="PF01227">
    <property type="entry name" value="GTP_cyclohydroI"/>
    <property type="match status" value="1"/>
</dbReference>
<dbReference type="NCBIfam" id="TIGR00063">
    <property type="entry name" value="folE"/>
    <property type="match status" value="1"/>
</dbReference>
<dbReference type="GO" id="GO:0046654">
    <property type="term" value="P:tetrahydrofolate biosynthetic process"/>
    <property type="evidence" value="ECO:0007669"/>
    <property type="project" value="InterPro"/>
</dbReference>
<dbReference type="Proteomes" id="UP000728032">
    <property type="component" value="Unassembled WGS sequence"/>
</dbReference>
<gene>
    <name evidence="11" type="ORF">ONB1V03_LOCUS15034</name>
</gene>
<sequence length="227" mass="25687">MTPGVANKSEQMLDSIQTETFDKLVIKDANNNQTSREETVEKLAKLYREILVTIGEDPEREGIVKTPHRAANALLYFTHGYDVKLDVVMNGAIFDEDHDEMVIVKDIEFFSMCEHHLVPIYGHVSIGYLPNKQVLGLSKLARVVEMYSRRLQVQERLTRQIADAIQQAVNPAGVGVVVEASHMCMSTRGVQKIQSKTITSSMVGEFRENHKTREEFLALIRPHSGRH</sequence>
<protein>
    <recommendedName>
        <fullName evidence="4">GTP cyclohydrolase 1</fullName>
        <ecNumber evidence="3">3.5.4.16</ecNumber>
    </recommendedName>
    <alternativeName>
        <fullName evidence="9">GTP cyclohydrolase I</fullName>
    </alternativeName>
</protein>
<keyword evidence="5" id="KW-0547">Nucleotide-binding</keyword>
<evidence type="ECO:0000313" key="12">
    <source>
        <dbReference type="Proteomes" id="UP000728032"/>
    </source>
</evidence>
<dbReference type="SUPFAM" id="SSF55620">
    <property type="entry name" value="Tetrahydrobiopterin biosynthesis enzymes-like"/>
    <property type="match status" value="1"/>
</dbReference>
<evidence type="ECO:0000256" key="1">
    <source>
        <dbReference type="ARBA" id="ARBA00005080"/>
    </source>
</evidence>
<evidence type="ECO:0000256" key="9">
    <source>
        <dbReference type="ARBA" id="ARBA00030854"/>
    </source>
</evidence>
<evidence type="ECO:0000313" key="11">
    <source>
        <dbReference type="EMBL" id="CAD7658413.1"/>
    </source>
</evidence>
<dbReference type="Gene3D" id="3.30.1130.10">
    <property type="match status" value="1"/>
</dbReference>
<evidence type="ECO:0000259" key="10">
    <source>
        <dbReference type="Pfam" id="PF01227"/>
    </source>
</evidence>
<dbReference type="NCBIfam" id="NF006826">
    <property type="entry name" value="PRK09347.1-3"/>
    <property type="match status" value="1"/>
</dbReference>
<name>A0A7R9ME68_9ACAR</name>
<evidence type="ECO:0000256" key="8">
    <source>
        <dbReference type="ARBA" id="ARBA00023134"/>
    </source>
</evidence>
<dbReference type="GO" id="GO:0003934">
    <property type="term" value="F:GTP cyclohydrolase I activity"/>
    <property type="evidence" value="ECO:0007669"/>
    <property type="project" value="UniProtKB-EC"/>
</dbReference>
<evidence type="ECO:0000256" key="6">
    <source>
        <dbReference type="ARBA" id="ARBA00022801"/>
    </source>
</evidence>
<keyword evidence="7" id="KW-0783">Tetrahydrobiopterin biosynthesis</keyword>
<keyword evidence="8" id="KW-0342">GTP-binding</keyword>
<dbReference type="PROSITE" id="PS00860">
    <property type="entry name" value="GTP_CYCLOHYDROL_1_2"/>
    <property type="match status" value="1"/>
</dbReference>
<dbReference type="PANTHER" id="PTHR11109">
    <property type="entry name" value="GTP CYCLOHYDROLASE I"/>
    <property type="match status" value="1"/>
</dbReference>
<dbReference type="GO" id="GO:0005737">
    <property type="term" value="C:cytoplasm"/>
    <property type="evidence" value="ECO:0007669"/>
    <property type="project" value="TreeGrafter"/>
</dbReference>
<dbReference type="PANTHER" id="PTHR11109:SF7">
    <property type="entry name" value="GTP CYCLOHYDROLASE 1"/>
    <property type="match status" value="1"/>
</dbReference>
<evidence type="ECO:0000256" key="4">
    <source>
        <dbReference type="ARBA" id="ARBA00017272"/>
    </source>
</evidence>